<evidence type="ECO:0000313" key="2">
    <source>
        <dbReference type="EMBL" id="GAA0531051.1"/>
    </source>
</evidence>
<dbReference type="Proteomes" id="UP001500729">
    <property type="component" value="Unassembled WGS sequence"/>
</dbReference>
<evidence type="ECO:0008006" key="4">
    <source>
        <dbReference type="Google" id="ProtNLM"/>
    </source>
</evidence>
<comment type="caution">
    <text evidence="2">The sequence shown here is derived from an EMBL/GenBank/DDBJ whole genome shotgun (WGS) entry which is preliminary data.</text>
</comment>
<keyword evidence="1" id="KW-0812">Transmembrane</keyword>
<name>A0ABP3MYE3_SACER</name>
<keyword evidence="1" id="KW-1133">Transmembrane helix</keyword>
<accession>A0ABP3MYE3</accession>
<evidence type="ECO:0000256" key="1">
    <source>
        <dbReference type="SAM" id="Phobius"/>
    </source>
</evidence>
<organism evidence="2 3">
    <name type="scientific">Saccharopolyspora erythraea</name>
    <name type="common">Streptomyces erythraeus</name>
    <dbReference type="NCBI Taxonomy" id="1836"/>
    <lineage>
        <taxon>Bacteria</taxon>
        <taxon>Bacillati</taxon>
        <taxon>Actinomycetota</taxon>
        <taxon>Actinomycetes</taxon>
        <taxon>Pseudonocardiales</taxon>
        <taxon>Pseudonocardiaceae</taxon>
        <taxon>Saccharopolyspora</taxon>
    </lineage>
</organism>
<keyword evidence="1" id="KW-0472">Membrane</keyword>
<reference evidence="3" key="1">
    <citation type="journal article" date="2019" name="Int. J. Syst. Evol. Microbiol.">
        <title>The Global Catalogue of Microorganisms (GCM) 10K type strain sequencing project: providing services to taxonomists for standard genome sequencing and annotation.</title>
        <authorList>
            <consortium name="The Broad Institute Genomics Platform"/>
            <consortium name="The Broad Institute Genome Sequencing Center for Infectious Disease"/>
            <person name="Wu L."/>
            <person name="Ma J."/>
        </authorList>
    </citation>
    <scope>NUCLEOTIDE SEQUENCE [LARGE SCALE GENOMIC DNA]</scope>
    <source>
        <strain evidence="3">JCM 10303</strain>
    </source>
</reference>
<feature type="transmembrane region" description="Helical" evidence="1">
    <location>
        <begin position="6"/>
        <end position="26"/>
    </location>
</feature>
<keyword evidence="3" id="KW-1185">Reference proteome</keyword>
<dbReference type="EMBL" id="BAAAGS010000020">
    <property type="protein sequence ID" value="GAA0531051.1"/>
    <property type="molecule type" value="Genomic_DNA"/>
</dbReference>
<proteinExistence type="predicted"/>
<sequence length="219" mass="24306">MGAIVLIALVLIVLILAGGVGAGLLLRKRQFGKYGELVRQGAGWRQVPANPQLWQRVAALRWFAGRRGLQDFFHMAGEHRGVPFEVVQYRRPPGVGERVYTAAAVVYVPRPVPGPGLHLAHRDSWTPLGQDVEVPTGHPEFDRSFLVSSQNPDFARAIMQPGLVEGLLRDGRMRSRVVEFAPEHLVVFATVVATKDAVLPMLDMLVDIRENVPWQNLAR</sequence>
<protein>
    <recommendedName>
        <fullName evidence="4">Secreted protein</fullName>
    </recommendedName>
</protein>
<dbReference type="RefSeq" id="WP_009944550.1">
    <property type="nucleotide sequence ID" value="NZ_BAAAGS010000020.1"/>
</dbReference>
<gene>
    <name evidence="2" type="ORF">GCM10009533_32780</name>
</gene>
<evidence type="ECO:0000313" key="3">
    <source>
        <dbReference type="Proteomes" id="UP001500729"/>
    </source>
</evidence>